<keyword evidence="2" id="KW-1185">Reference proteome</keyword>
<proteinExistence type="predicted"/>
<evidence type="ECO:0000313" key="2">
    <source>
        <dbReference type="Proteomes" id="UP001055811"/>
    </source>
</evidence>
<accession>A0ACB8YZQ7</accession>
<sequence length="91" mass="10094">MKKEVAAADLGLGFENDDGRGMRCRTTEVEAEKKGEDGYGERGKVVREPTTYYRNRYTFGLWGLGACNRSSEKEAALEHALICKRTVCSGV</sequence>
<comment type="caution">
    <text evidence="1">The sequence shown here is derived from an EMBL/GenBank/DDBJ whole genome shotgun (WGS) entry which is preliminary data.</text>
</comment>
<organism evidence="1 2">
    <name type="scientific">Cichorium intybus</name>
    <name type="common">Chicory</name>
    <dbReference type="NCBI Taxonomy" id="13427"/>
    <lineage>
        <taxon>Eukaryota</taxon>
        <taxon>Viridiplantae</taxon>
        <taxon>Streptophyta</taxon>
        <taxon>Embryophyta</taxon>
        <taxon>Tracheophyta</taxon>
        <taxon>Spermatophyta</taxon>
        <taxon>Magnoliopsida</taxon>
        <taxon>eudicotyledons</taxon>
        <taxon>Gunneridae</taxon>
        <taxon>Pentapetalae</taxon>
        <taxon>asterids</taxon>
        <taxon>campanulids</taxon>
        <taxon>Asterales</taxon>
        <taxon>Asteraceae</taxon>
        <taxon>Cichorioideae</taxon>
        <taxon>Cichorieae</taxon>
        <taxon>Cichoriinae</taxon>
        <taxon>Cichorium</taxon>
    </lineage>
</organism>
<dbReference type="Proteomes" id="UP001055811">
    <property type="component" value="Linkage Group LG09"/>
</dbReference>
<dbReference type="EMBL" id="CM042017">
    <property type="protein sequence ID" value="KAI3690444.1"/>
    <property type="molecule type" value="Genomic_DNA"/>
</dbReference>
<evidence type="ECO:0000313" key="1">
    <source>
        <dbReference type="EMBL" id="KAI3690444.1"/>
    </source>
</evidence>
<name>A0ACB8YZQ7_CICIN</name>
<protein>
    <submittedName>
        <fullName evidence="1">Uncharacterized protein</fullName>
    </submittedName>
</protein>
<reference evidence="2" key="1">
    <citation type="journal article" date="2022" name="Mol. Ecol. Resour.">
        <title>The genomes of chicory, endive, great burdock and yacon provide insights into Asteraceae palaeo-polyploidization history and plant inulin production.</title>
        <authorList>
            <person name="Fan W."/>
            <person name="Wang S."/>
            <person name="Wang H."/>
            <person name="Wang A."/>
            <person name="Jiang F."/>
            <person name="Liu H."/>
            <person name="Zhao H."/>
            <person name="Xu D."/>
            <person name="Zhang Y."/>
        </authorList>
    </citation>
    <scope>NUCLEOTIDE SEQUENCE [LARGE SCALE GENOMIC DNA]</scope>
    <source>
        <strain evidence="2">cv. Punajuju</strain>
    </source>
</reference>
<gene>
    <name evidence="1" type="ORF">L2E82_48470</name>
</gene>
<reference evidence="1 2" key="2">
    <citation type="journal article" date="2022" name="Mol. Ecol. Resour.">
        <title>The genomes of chicory, endive, great burdock and yacon provide insights into Asteraceae paleo-polyploidization history and plant inulin production.</title>
        <authorList>
            <person name="Fan W."/>
            <person name="Wang S."/>
            <person name="Wang H."/>
            <person name="Wang A."/>
            <person name="Jiang F."/>
            <person name="Liu H."/>
            <person name="Zhao H."/>
            <person name="Xu D."/>
            <person name="Zhang Y."/>
        </authorList>
    </citation>
    <scope>NUCLEOTIDE SEQUENCE [LARGE SCALE GENOMIC DNA]</scope>
    <source>
        <strain evidence="2">cv. Punajuju</strain>
        <tissue evidence="1">Leaves</tissue>
    </source>
</reference>